<dbReference type="GO" id="GO:0005789">
    <property type="term" value="C:endoplasmic reticulum membrane"/>
    <property type="evidence" value="ECO:0007669"/>
    <property type="project" value="UniProtKB-SubCell"/>
</dbReference>
<evidence type="ECO:0000256" key="13">
    <source>
        <dbReference type="SAM" id="MobiDB-lite"/>
    </source>
</evidence>
<feature type="compositionally biased region" description="Polar residues" evidence="13">
    <location>
        <begin position="1"/>
        <end position="10"/>
    </location>
</feature>
<dbReference type="AlphaFoldDB" id="A0A6A6E4R4"/>
<dbReference type="InterPro" id="IPR036424">
    <property type="entry name" value="UPP_synth-like_sf"/>
</dbReference>
<evidence type="ECO:0000256" key="14">
    <source>
        <dbReference type="SAM" id="Phobius"/>
    </source>
</evidence>
<evidence type="ECO:0000256" key="11">
    <source>
        <dbReference type="ARBA" id="ARBA00023136"/>
    </source>
</evidence>
<gene>
    <name evidence="15" type="ORF">K469DRAFT_725486</name>
</gene>
<dbReference type="PANTHER" id="PTHR21528:SF0">
    <property type="entry name" value="DEHYDRODOLICHYL DIPHOSPHATE SYNTHASE COMPLEX SUBUNIT NUS1"/>
    <property type="match status" value="1"/>
</dbReference>
<evidence type="ECO:0000256" key="10">
    <source>
        <dbReference type="ARBA" id="ARBA00022989"/>
    </source>
</evidence>
<evidence type="ECO:0000256" key="9">
    <source>
        <dbReference type="ARBA" id="ARBA00022842"/>
    </source>
</evidence>
<evidence type="ECO:0000256" key="4">
    <source>
        <dbReference type="ARBA" id="ARBA00005432"/>
    </source>
</evidence>
<protein>
    <recommendedName>
        <fullName evidence="5">ditrans,polycis-polyprenyl diphosphate synthase [(2E,6E)-farnesyldiphosphate specific]</fullName>
        <ecNumber evidence="5">2.5.1.87</ecNumber>
    </recommendedName>
</protein>
<keyword evidence="10 14" id="KW-1133">Transmembrane helix</keyword>
<sequence>MASTGITPRESTAFHRNSLDGKQLTPNEREQLLKPFLPPEPSSSSTEPSRPSTPAPASKPRRHTSHQLKRNTGLVRHAIHVLIYTVIHAIFSVFFRFRRAWRLVCSKVVALMFYHHRTPEFIRKDVKNLEKLPDHLSVILEFHENDEDQGNAGLEGLVNDVCELAAWSASVGIPLLSIYEKNGILKNCRPQLHASISLTLDSYFGPQRKPSLSLHAPHLPSYSPPSTPPRSSTPNSEGGKTAPHHLTILLLSAADGRETMCDLTKTLSDMAQKDSLNPYDITADLISAELIEAVSGEPDLLILFSPTVVLKGYPPWQLRLTEIFHLPDNKGVNYQVFIRALHKYAKVEMRLGK</sequence>
<keyword evidence="8" id="KW-0256">Endoplasmic reticulum</keyword>
<evidence type="ECO:0000313" key="15">
    <source>
        <dbReference type="EMBL" id="KAF2186804.1"/>
    </source>
</evidence>
<keyword evidence="9" id="KW-0460">Magnesium</keyword>
<dbReference type="GO" id="GO:0045547">
    <property type="term" value="F:ditrans,polycis-polyprenyl diphosphate synthase [(2E,6E)-farnesyl diphosphate specific] activity"/>
    <property type="evidence" value="ECO:0007669"/>
    <property type="project" value="UniProtKB-EC"/>
</dbReference>
<dbReference type="InterPro" id="IPR038887">
    <property type="entry name" value="Nus1/NgBR"/>
</dbReference>
<dbReference type="Proteomes" id="UP000800200">
    <property type="component" value="Unassembled WGS sequence"/>
</dbReference>
<comment type="pathway">
    <text evidence="3">Protein modification; protein glycosylation.</text>
</comment>
<dbReference type="OrthoDB" id="19639at2759"/>
<evidence type="ECO:0000256" key="1">
    <source>
        <dbReference type="ARBA" id="ARBA00001946"/>
    </source>
</evidence>
<dbReference type="EC" id="2.5.1.87" evidence="5"/>
<keyword evidence="11 14" id="KW-0472">Membrane</keyword>
<comment type="similarity">
    <text evidence="4">Belongs to the UPP synthase family.</text>
</comment>
<keyword evidence="16" id="KW-1185">Reference proteome</keyword>
<reference evidence="15" key="1">
    <citation type="journal article" date="2020" name="Stud. Mycol.">
        <title>101 Dothideomycetes genomes: a test case for predicting lifestyles and emergence of pathogens.</title>
        <authorList>
            <person name="Haridas S."/>
            <person name="Albert R."/>
            <person name="Binder M."/>
            <person name="Bloem J."/>
            <person name="Labutti K."/>
            <person name="Salamov A."/>
            <person name="Andreopoulos B."/>
            <person name="Baker S."/>
            <person name="Barry K."/>
            <person name="Bills G."/>
            <person name="Bluhm B."/>
            <person name="Cannon C."/>
            <person name="Castanera R."/>
            <person name="Culley D."/>
            <person name="Daum C."/>
            <person name="Ezra D."/>
            <person name="Gonzalez J."/>
            <person name="Henrissat B."/>
            <person name="Kuo A."/>
            <person name="Liang C."/>
            <person name="Lipzen A."/>
            <person name="Lutzoni F."/>
            <person name="Magnuson J."/>
            <person name="Mondo S."/>
            <person name="Nolan M."/>
            <person name="Ohm R."/>
            <person name="Pangilinan J."/>
            <person name="Park H.-J."/>
            <person name="Ramirez L."/>
            <person name="Alfaro M."/>
            <person name="Sun H."/>
            <person name="Tritt A."/>
            <person name="Yoshinaga Y."/>
            <person name="Zwiers L.-H."/>
            <person name="Turgeon B."/>
            <person name="Goodwin S."/>
            <person name="Spatafora J."/>
            <person name="Crous P."/>
            <person name="Grigoriev I."/>
        </authorList>
    </citation>
    <scope>NUCLEOTIDE SEQUENCE</scope>
    <source>
        <strain evidence="15">CBS 207.26</strain>
    </source>
</reference>
<organism evidence="15 16">
    <name type="scientific">Zopfia rhizophila CBS 207.26</name>
    <dbReference type="NCBI Taxonomy" id="1314779"/>
    <lineage>
        <taxon>Eukaryota</taxon>
        <taxon>Fungi</taxon>
        <taxon>Dikarya</taxon>
        <taxon>Ascomycota</taxon>
        <taxon>Pezizomycotina</taxon>
        <taxon>Dothideomycetes</taxon>
        <taxon>Dothideomycetes incertae sedis</taxon>
        <taxon>Zopfiaceae</taxon>
        <taxon>Zopfia</taxon>
    </lineage>
</organism>
<proteinExistence type="inferred from homology"/>
<dbReference type="SUPFAM" id="SSF64005">
    <property type="entry name" value="Undecaprenyl diphosphate synthase"/>
    <property type="match status" value="1"/>
</dbReference>
<evidence type="ECO:0000256" key="2">
    <source>
        <dbReference type="ARBA" id="ARBA00004586"/>
    </source>
</evidence>
<dbReference type="GO" id="GO:1904423">
    <property type="term" value="C:dehydrodolichyl diphosphate synthase complex"/>
    <property type="evidence" value="ECO:0007669"/>
    <property type="project" value="InterPro"/>
</dbReference>
<feature type="compositionally biased region" description="Basic residues" evidence="13">
    <location>
        <begin position="59"/>
        <end position="69"/>
    </location>
</feature>
<evidence type="ECO:0000256" key="5">
    <source>
        <dbReference type="ARBA" id="ARBA00012596"/>
    </source>
</evidence>
<dbReference type="UniPathway" id="UPA00378"/>
<comment type="subcellular location">
    <subcellularLocation>
        <location evidence="2">Endoplasmic reticulum membrane</location>
    </subcellularLocation>
</comment>
<feature type="region of interest" description="Disordered" evidence="13">
    <location>
        <begin position="1"/>
        <end position="70"/>
    </location>
</feature>
<dbReference type="PANTHER" id="PTHR21528">
    <property type="entry name" value="DEHYDRODOLICHYL DIPHOSPHATE SYNTHASE COMPLEX SUBUNIT NUS1"/>
    <property type="match status" value="1"/>
</dbReference>
<evidence type="ECO:0000313" key="16">
    <source>
        <dbReference type="Proteomes" id="UP000800200"/>
    </source>
</evidence>
<feature type="region of interest" description="Disordered" evidence="13">
    <location>
        <begin position="214"/>
        <end position="242"/>
    </location>
</feature>
<comment type="cofactor">
    <cofactor evidence="1">
        <name>Mg(2+)</name>
        <dbReference type="ChEBI" id="CHEBI:18420"/>
    </cofactor>
</comment>
<evidence type="ECO:0000256" key="12">
    <source>
        <dbReference type="ARBA" id="ARBA00047353"/>
    </source>
</evidence>
<evidence type="ECO:0000256" key="3">
    <source>
        <dbReference type="ARBA" id="ARBA00004922"/>
    </source>
</evidence>
<name>A0A6A6E4R4_9PEZI</name>
<keyword evidence="7 14" id="KW-0812">Transmembrane</keyword>
<dbReference type="Gene3D" id="3.40.1180.10">
    <property type="entry name" value="Decaprenyl diphosphate synthase-like"/>
    <property type="match status" value="1"/>
</dbReference>
<evidence type="ECO:0000256" key="8">
    <source>
        <dbReference type="ARBA" id="ARBA00022824"/>
    </source>
</evidence>
<dbReference type="EMBL" id="ML994628">
    <property type="protein sequence ID" value="KAF2186804.1"/>
    <property type="molecule type" value="Genomic_DNA"/>
</dbReference>
<accession>A0A6A6E4R4</accession>
<keyword evidence="6" id="KW-0808">Transferase</keyword>
<feature type="compositionally biased region" description="Low complexity" evidence="13">
    <location>
        <begin position="42"/>
        <end position="58"/>
    </location>
</feature>
<evidence type="ECO:0000256" key="7">
    <source>
        <dbReference type="ARBA" id="ARBA00022692"/>
    </source>
</evidence>
<feature type="transmembrane region" description="Helical" evidence="14">
    <location>
        <begin position="78"/>
        <end position="97"/>
    </location>
</feature>
<comment type="catalytic activity">
    <reaction evidence="12">
        <text>n isopentenyl diphosphate + (2E,6E)-farnesyl diphosphate = a di-trans,poly-cis-polyprenyl diphosphate + n diphosphate</text>
        <dbReference type="Rhea" id="RHEA:53008"/>
        <dbReference type="Rhea" id="RHEA-COMP:19494"/>
        <dbReference type="ChEBI" id="CHEBI:33019"/>
        <dbReference type="ChEBI" id="CHEBI:128769"/>
        <dbReference type="ChEBI" id="CHEBI:136960"/>
        <dbReference type="ChEBI" id="CHEBI:175763"/>
        <dbReference type="EC" id="2.5.1.87"/>
    </reaction>
</comment>
<evidence type="ECO:0000256" key="6">
    <source>
        <dbReference type="ARBA" id="ARBA00022679"/>
    </source>
</evidence>